<evidence type="ECO:0008006" key="4">
    <source>
        <dbReference type="Google" id="ProtNLM"/>
    </source>
</evidence>
<feature type="transmembrane region" description="Helical" evidence="1">
    <location>
        <begin position="236"/>
        <end position="259"/>
    </location>
</feature>
<feature type="transmembrane region" description="Helical" evidence="1">
    <location>
        <begin position="138"/>
        <end position="156"/>
    </location>
</feature>
<dbReference type="EnsemblBacteria" id="ABA80591">
    <property type="protein sequence ID" value="ABA80591"/>
    <property type="gene ID" value="RSP_3806"/>
</dbReference>
<feature type="transmembrane region" description="Helical" evidence="1">
    <location>
        <begin position="110"/>
        <end position="132"/>
    </location>
</feature>
<evidence type="ECO:0000313" key="3">
    <source>
        <dbReference type="Proteomes" id="UP000002703"/>
    </source>
</evidence>
<gene>
    <name evidence="2" type="ORF">RSP_3806</name>
</gene>
<organism evidence="2 3">
    <name type="scientific">Cereibacter sphaeroides (strain ATCC 17023 / DSM 158 / JCM 6121 / CCUG 31486 / LMG 2827 / NBRC 12203 / NCIMB 8253 / ATH 2.4.1.)</name>
    <name type="common">Rhodobacter sphaeroides</name>
    <dbReference type="NCBI Taxonomy" id="272943"/>
    <lineage>
        <taxon>Bacteria</taxon>
        <taxon>Pseudomonadati</taxon>
        <taxon>Pseudomonadota</taxon>
        <taxon>Alphaproteobacteria</taxon>
        <taxon>Rhodobacterales</taxon>
        <taxon>Paracoccaceae</taxon>
        <taxon>Cereibacter</taxon>
    </lineage>
</organism>
<name>Q3IXZ3_CERS4</name>
<dbReference type="AlphaFoldDB" id="Q3IXZ3"/>
<accession>Q3IXZ3</accession>
<feature type="transmembrane region" description="Helical" evidence="1">
    <location>
        <begin position="205"/>
        <end position="224"/>
    </location>
</feature>
<dbReference type="GeneID" id="3721659"/>
<dbReference type="eggNOG" id="ENOG502Z8Y9">
    <property type="taxonomic scope" value="Bacteria"/>
</dbReference>
<feature type="transmembrane region" description="Helical" evidence="1">
    <location>
        <begin position="318"/>
        <end position="338"/>
    </location>
</feature>
<keyword evidence="1" id="KW-0812">Transmembrane</keyword>
<dbReference type="PATRIC" id="fig|272943.9.peg.3394"/>
<feature type="transmembrane region" description="Helical" evidence="1">
    <location>
        <begin position="265"/>
        <end position="284"/>
    </location>
</feature>
<feature type="transmembrane region" description="Helical" evidence="1">
    <location>
        <begin position="84"/>
        <end position="103"/>
    </location>
</feature>
<dbReference type="OrthoDB" id="9770600at2"/>
<protein>
    <recommendedName>
        <fullName evidence="4">DUF2157 domain-containing protein</fullName>
    </recommendedName>
</protein>
<proteinExistence type="predicted"/>
<feature type="transmembrane region" description="Helical" evidence="1">
    <location>
        <begin position="58"/>
        <end position="78"/>
    </location>
</feature>
<dbReference type="EMBL" id="CP000144">
    <property type="protein sequence ID" value="ABA80591.1"/>
    <property type="molecule type" value="Genomic_DNA"/>
</dbReference>
<feature type="transmembrane region" description="Helical" evidence="1">
    <location>
        <begin position="163"/>
        <end position="185"/>
    </location>
</feature>
<sequence>MDKIPLTSEDLRAGVAAGYLTEAQASAVAALAHDRAGRRMALPAEDEPFEFFRGFAEIFVAVGLGIIFAAVVLLVGALGGGGRVVLLVSAACAAMAWGGAEYFTLKRRMMLPSIVLVCIFGGAIFLLSPLFFFRAGDHGGIALSALATAGALGLWYRRFRLPFTLFVLGVAVLVALYALTSGIAGARAVSTSFHGLIFDLQRSPLFSMTTLVFGIMAFAAGIWFDSRDPYRLGRHSATGFWLHLLAAPALVNTVAMTLFNMGGTVGVLSTAAALLVVTMIALIIDRRSFLTAGIVYFALVIAWLVQGGQQGGGPVHKAVVLLLLGILITSLGTWWTALRAQVMSALPAFPGKDRLPPYAETE</sequence>
<dbReference type="Proteomes" id="UP000002703">
    <property type="component" value="Chromosome 2"/>
</dbReference>
<feature type="transmembrane region" description="Helical" evidence="1">
    <location>
        <begin position="289"/>
        <end position="306"/>
    </location>
</feature>
<evidence type="ECO:0000256" key="1">
    <source>
        <dbReference type="SAM" id="Phobius"/>
    </source>
</evidence>
<reference evidence="3" key="1">
    <citation type="submission" date="2005-09" db="EMBL/GenBank/DDBJ databases">
        <title>Complete sequence of chromosome 2 of Rhodobacter sphaeroides 2.4.1.</title>
        <authorList>
            <person name="Copeland A."/>
            <person name="Lucas S."/>
            <person name="Lapidus A."/>
            <person name="Barry K."/>
            <person name="Detter J.C."/>
            <person name="Glavina T."/>
            <person name="Hammon N."/>
            <person name="Israni S."/>
            <person name="Pitluck S."/>
            <person name="Richardson P."/>
            <person name="Mackenzie C."/>
            <person name="Choudhary M."/>
            <person name="Larimer F."/>
            <person name="Hauser L.J."/>
            <person name="Land M."/>
            <person name="Donohue T.J."/>
            <person name="Kaplan S."/>
        </authorList>
    </citation>
    <scope>NUCLEOTIDE SEQUENCE [LARGE SCALE GENOMIC DNA]</scope>
    <source>
        <strain evidence="3">ATCC 17023 / DSM 158 / JCM 6121 / CCUG 31486 / LMG 2827 / NBRC 12203 / NCIMB 8253 / ATH 2.4.1.</strain>
    </source>
</reference>
<dbReference type="STRING" id="272943.RSP_3806"/>
<dbReference type="RefSeq" id="WP_011338941.1">
    <property type="nucleotide sequence ID" value="NC_007494.2"/>
</dbReference>
<evidence type="ECO:0000313" key="2">
    <source>
        <dbReference type="EMBL" id="ABA80591.1"/>
    </source>
</evidence>
<keyword evidence="3" id="KW-1185">Reference proteome</keyword>
<dbReference type="KEGG" id="rsp:RSP_3806"/>
<keyword evidence="1" id="KW-0472">Membrane</keyword>
<keyword evidence="1" id="KW-1133">Transmembrane helix</keyword>